<evidence type="ECO:0000256" key="2">
    <source>
        <dbReference type="ARBA" id="ARBA00022670"/>
    </source>
</evidence>
<comment type="caution">
    <text evidence="6">The sequence shown here is derived from an EMBL/GenBank/DDBJ whole genome shotgun (WGS) entry which is preliminary data.</text>
</comment>
<proteinExistence type="inferred from homology"/>
<dbReference type="InterPro" id="IPR051794">
    <property type="entry name" value="PG_Endopeptidase_C40"/>
</dbReference>
<keyword evidence="4" id="KW-0788">Thiol protease</keyword>
<dbReference type="OrthoDB" id="5177647at2"/>
<dbReference type="Pfam" id="PF00877">
    <property type="entry name" value="NLPC_P60"/>
    <property type="match status" value="1"/>
</dbReference>
<name>A0A318KBS1_9NOCA</name>
<dbReference type="PROSITE" id="PS51935">
    <property type="entry name" value="NLPC_P60"/>
    <property type="match status" value="1"/>
</dbReference>
<dbReference type="InterPro" id="IPR000064">
    <property type="entry name" value="NLP_P60_dom"/>
</dbReference>
<dbReference type="EMBL" id="QJKF01000002">
    <property type="protein sequence ID" value="PXX68670.1"/>
    <property type="molecule type" value="Genomic_DNA"/>
</dbReference>
<dbReference type="AlphaFoldDB" id="A0A318KBS1"/>
<dbReference type="Gene3D" id="3.90.1720.10">
    <property type="entry name" value="endopeptidase domain like (from Nostoc punctiforme)"/>
    <property type="match status" value="1"/>
</dbReference>
<dbReference type="GO" id="GO:0008234">
    <property type="term" value="F:cysteine-type peptidase activity"/>
    <property type="evidence" value="ECO:0007669"/>
    <property type="project" value="UniProtKB-KW"/>
</dbReference>
<dbReference type="Proteomes" id="UP000247569">
    <property type="component" value="Unassembled WGS sequence"/>
</dbReference>
<comment type="similarity">
    <text evidence="1">Belongs to the peptidase C40 family.</text>
</comment>
<dbReference type="RefSeq" id="WP_083894726.1">
    <property type="nucleotide sequence ID" value="NZ_QJKF01000002.1"/>
</dbReference>
<reference evidence="6 7" key="1">
    <citation type="submission" date="2018-05" db="EMBL/GenBank/DDBJ databases">
        <title>Genomic Encyclopedia of Type Strains, Phase IV (KMG-IV): sequencing the most valuable type-strain genomes for metagenomic binning, comparative biology and taxonomic classification.</title>
        <authorList>
            <person name="Goeker M."/>
        </authorList>
    </citation>
    <scope>NUCLEOTIDE SEQUENCE [LARGE SCALE GENOMIC DNA]</scope>
    <source>
        <strain evidence="6 7">DSM 44704</strain>
    </source>
</reference>
<sequence length="204" mass="21280">MASKTDDDVRTTRSLRRAFCWTLAVGTAFSGALVLSAPRQSPAPTSTDLTSAGMEFTLPDIPGVDYSGLTGIPGIKLPHPVRPQVAPMTTTGEVAIEAARSKLGADYRANSAGPDAFDCSGLVQWSYEQAGVSLPRTSYEQLGTGTPVSQGELRPGDLVSFYGGGHSGLYAGDGNVIHASTYGEGVTTSPMSSMPFAGARRFQD</sequence>
<organism evidence="6 7">
    <name type="scientific">Nocardia tenerifensis</name>
    <dbReference type="NCBI Taxonomy" id="228006"/>
    <lineage>
        <taxon>Bacteria</taxon>
        <taxon>Bacillati</taxon>
        <taxon>Actinomycetota</taxon>
        <taxon>Actinomycetes</taxon>
        <taxon>Mycobacteriales</taxon>
        <taxon>Nocardiaceae</taxon>
        <taxon>Nocardia</taxon>
    </lineage>
</organism>
<dbReference type="PANTHER" id="PTHR47359">
    <property type="entry name" value="PEPTIDOGLYCAN DL-ENDOPEPTIDASE CWLO"/>
    <property type="match status" value="1"/>
</dbReference>
<evidence type="ECO:0000256" key="1">
    <source>
        <dbReference type="ARBA" id="ARBA00007074"/>
    </source>
</evidence>
<keyword evidence="7" id="KW-1185">Reference proteome</keyword>
<dbReference type="GO" id="GO:0006508">
    <property type="term" value="P:proteolysis"/>
    <property type="evidence" value="ECO:0007669"/>
    <property type="project" value="UniProtKB-KW"/>
</dbReference>
<dbReference type="InterPro" id="IPR038765">
    <property type="entry name" value="Papain-like_cys_pep_sf"/>
</dbReference>
<evidence type="ECO:0000256" key="4">
    <source>
        <dbReference type="ARBA" id="ARBA00022807"/>
    </source>
</evidence>
<protein>
    <submittedName>
        <fullName evidence="6">Cell wall-associated NlpC family hydrolase</fullName>
    </submittedName>
</protein>
<evidence type="ECO:0000259" key="5">
    <source>
        <dbReference type="PROSITE" id="PS51935"/>
    </source>
</evidence>
<evidence type="ECO:0000256" key="3">
    <source>
        <dbReference type="ARBA" id="ARBA00022801"/>
    </source>
</evidence>
<dbReference type="SUPFAM" id="SSF54001">
    <property type="entry name" value="Cysteine proteinases"/>
    <property type="match status" value="1"/>
</dbReference>
<keyword evidence="3 6" id="KW-0378">Hydrolase</keyword>
<evidence type="ECO:0000313" key="7">
    <source>
        <dbReference type="Proteomes" id="UP000247569"/>
    </source>
</evidence>
<accession>A0A318KBS1</accession>
<dbReference type="PANTHER" id="PTHR47359:SF3">
    <property type="entry name" value="NLP_P60 DOMAIN-CONTAINING PROTEIN-RELATED"/>
    <property type="match status" value="1"/>
</dbReference>
<keyword evidence="2" id="KW-0645">Protease</keyword>
<feature type="domain" description="NlpC/P60" evidence="5">
    <location>
        <begin position="89"/>
        <end position="204"/>
    </location>
</feature>
<evidence type="ECO:0000313" key="6">
    <source>
        <dbReference type="EMBL" id="PXX68670.1"/>
    </source>
</evidence>
<gene>
    <name evidence="6" type="ORF">DFR70_102354</name>
</gene>